<accession>A0A0K2UJD5</accession>
<dbReference type="AlphaFoldDB" id="A0A0K2UJD5"/>
<protein>
    <submittedName>
        <fullName evidence="1">Uncharacterized protein</fullName>
    </submittedName>
</protein>
<sequence>ASAWVTSSSLSPLVVYDIPSNNLTLVQRYISVRLKLSESHINVNF</sequence>
<reference evidence="1" key="1">
    <citation type="submission" date="2014-05" db="EMBL/GenBank/DDBJ databases">
        <authorList>
            <person name="Chronopoulou M."/>
        </authorList>
    </citation>
    <scope>NUCLEOTIDE SEQUENCE</scope>
    <source>
        <tissue evidence="1">Whole organism</tissue>
    </source>
</reference>
<feature type="non-terminal residue" evidence="1">
    <location>
        <position position="45"/>
    </location>
</feature>
<dbReference type="EMBL" id="HACA01020430">
    <property type="protein sequence ID" value="CDW37791.1"/>
    <property type="molecule type" value="Transcribed_RNA"/>
</dbReference>
<proteinExistence type="predicted"/>
<name>A0A0K2UJD5_LEPSM</name>
<organism evidence="1">
    <name type="scientific">Lepeophtheirus salmonis</name>
    <name type="common">Salmon louse</name>
    <name type="synonym">Caligus salmonis</name>
    <dbReference type="NCBI Taxonomy" id="72036"/>
    <lineage>
        <taxon>Eukaryota</taxon>
        <taxon>Metazoa</taxon>
        <taxon>Ecdysozoa</taxon>
        <taxon>Arthropoda</taxon>
        <taxon>Crustacea</taxon>
        <taxon>Multicrustacea</taxon>
        <taxon>Hexanauplia</taxon>
        <taxon>Copepoda</taxon>
        <taxon>Siphonostomatoida</taxon>
        <taxon>Caligidae</taxon>
        <taxon>Lepeophtheirus</taxon>
    </lineage>
</organism>
<evidence type="ECO:0000313" key="1">
    <source>
        <dbReference type="EMBL" id="CDW37791.1"/>
    </source>
</evidence>
<feature type="non-terminal residue" evidence="1">
    <location>
        <position position="1"/>
    </location>
</feature>